<evidence type="ECO:0000256" key="1">
    <source>
        <dbReference type="ARBA" id="ARBA00005968"/>
    </source>
</evidence>
<feature type="non-terminal residue" evidence="3">
    <location>
        <position position="1"/>
    </location>
</feature>
<comment type="caution">
    <text evidence="3">The sequence shown here is derived from an EMBL/GenBank/DDBJ whole genome shotgun (WGS) entry which is preliminary data.</text>
</comment>
<gene>
    <name evidence="3" type="ORF">DBR06_SOUSAS60410001</name>
</gene>
<keyword evidence="4" id="KW-1185">Reference proteome</keyword>
<proteinExistence type="inferred from homology"/>
<sequence>TGPYPSESAKTKAVFPLSNRISGTGWGAQLLNNKNNVLSISILSPADAPIGRYTLSIEISYEGNDSTTEVGTFILLFNPW</sequence>
<feature type="domain" description="Transglutaminase N-terminal" evidence="2">
    <location>
        <begin position="1"/>
        <end position="60"/>
    </location>
</feature>
<dbReference type="PANTHER" id="PTHR11590">
    <property type="entry name" value="PROTEIN-GLUTAMINE GAMMA-GLUTAMYLTRANSFERASE"/>
    <property type="match status" value="1"/>
</dbReference>
<dbReference type="Gene3D" id="2.60.40.10">
    <property type="entry name" value="Immunoglobulins"/>
    <property type="match status" value="1"/>
</dbReference>
<dbReference type="Pfam" id="PF00868">
    <property type="entry name" value="Transglut_N"/>
    <property type="match status" value="1"/>
</dbReference>
<dbReference type="EMBL" id="QWLN02006959">
    <property type="protein sequence ID" value="TEA35888.1"/>
    <property type="molecule type" value="Genomic_DNA"/>
</dbReference>
<feature type="non-terminal residue" evidence="3">
    <location>
        <position position="80"/>
    </location>
</feature>
<name>A0A484GK68_SOUCH</name>
<evidence type="ECO:0000313" key="4">
    <source>
        <dbReference type="Proteomes" id="UP000295264"/>
    </source>
</evidence>
<accession>A0A484GK68</accession>
<protein>
    <recommendedName>
        <fullName evidence="2">Transglutaminase N-terminal domain-containing protein</fullName>
    </recommendedName>
</protein>
<organism evidence="3 4">
    <name type="scientific">Sousa chinensis</name>
    <name type="common">Indo-pacific humpbacked dolphin</name>
    <name type="synonym">Steno chinensis</name>
    <dbReference type="NCBI Taxonomy" id="103600"/>
    <lineage>
        <taxon>Eukaryota</taxon>
        <taxon>Metazoa</taxon>
        <taxon>Chordata</taxon>
        <taxon>Craniata</taxon>
        <taxon>Vertebrata</taxon>
        <taxon>Euteleostomi</taxon>
        <taxon>Mammalia</taxon>
        <taxon>Eutheria</taxon>
        <taxon>Laurasiatheria</taxon>
        <taxon>Artiodactyla</taxon>
        <taxon>Whippomorpha</taxon>
        <taxon>Cetacea</taxon>
        <taxon>Odontoceti</taxon>
        <taxon>Delphinidae</taxon>
        <taxon>Sousa</taxon>
    </lineage>
</organism>
<comment type="similarity">
    <text evidence="1">Belongs to the transglutaminase superfamily. Transglutaminase family.</text>
</comment>
<dbReference type="Proteomes" id="UP000295264">
    <property type="component" value="Unassembled WGS sequence"/>
</dbReference>
<dbReference type="PANTHER" id="PTHR11590:SF36">
    <property type="entry name" value="PROTEIN-GLUTAMINE GAMMA-GLUTAMYLTRANSFERASE E"/>
    <property type="match status" value="1"/>
</dbReference>
<reference evidence="3 4" key="1">
    <citation type="journal article" date="2018" name="Genomics">
        <title>Molecular footprints of inshore aquatic adaptation in Indo-Pacific humpback dolphin (Sousa chinensis).</title>
        <authorList>
            <person name="Ming Y."/>
            <person name="Jian J."/>
            <person name="Yu F."/>
            <person name="Yu X."/>
            <person name="Wang J."/>
            <person name="Liu W."/>
        </authorList>
    </citation>
    <scope>NUCLEOTIDE SEQUENCE [LARGE SCALE GENOMIC DNA]</scope>
    <source>
        <strain evidence="3">MY-2018</strain>
        <tissue evidence="3">Skin</tissue>
    </source>
</reference>
<dbReference type="InterPro" id="IPR050779">
    <property type="entry name" value="Transglutaminase"/>
</dbReference>
<dbReference type="SUPFAM" id="SSF81296">
    <property type="entry name" value="E set domains"/>
    <property type="match status" value="1"/>
</dbReference>
<evidence type="ECO:0000259" key="2">
    <source>
        <dbReference type="Pfam" id="PF00868"/>
    </source>
</evidence>
<evidence type="ECO:0000313" key="3">
    <source>
        <dbReference type="EMBL" id="TEA35888.1"/>
    </source>
</evidence>
<dbReference type="InterPro" id="IPR001102">
    <property type="entry name" value="Transglutaminase_N"/>
</dbReference>
<dbReference type="InterPro" id="IPR013783">
    <property type="entry name" value="Ig-like_fold"/>
</dbReference>
<dbReference type="InterPro" id="IPR014756">
    <property type="entry name" value="Ig_E-set"/>
</dbReference>
<dbReference type="AlphaFoldDB" id="A0A484GK68"/>
<dbReference type="GO" id="GO:0003810">
    <property type="term" value="F:protein-glutamine gamma-glutamyltransferase activity"/>
    <property type="evidence" value="ECO:0007669"/>
    <property type="project" value="TreeGrafter"/>
</dbReference>